<keyword evidence="1" id="KW-1133">Transmembrane helix</keyword>
<keyword evidence="1" id="KW-0472">Membrane</keyword>
<accession>A0A8J4Q6W4</accession>
<feature type="signal peptide" evidence="2">
    <location>
        <begin position="1"/>
        <end position="18"/>
    </location>
</feature>
<feature type="transmembrane region" description="Helical" evidence="1">
    <location>
        <begin position="175"/>
        <end position="196"/>
    </location>
</feature>
<comment type="caution">
    <text evidence="3">The sequence shown here is derived from an EMBL/GenBank/DDBJ whole genome shotgun (WGS) entry which is preliminary data.</text>
</comment>
<dbReference type="Proteomes" id="UP000695562">
    <property type="component" value="Unassembled WGS sequence"/>
</dbReference>
<proteinExistence type="predicted"/>
<keyword evidence="2" id="KW-0732">Signal</keyword>
<evidence type="ECO:0000256" key="1">
    <source>
        <dbReference type="SAM" id="Phobius"/>
    </source>
</evidence>
<gene>
    <name evidence="3" type="ORF">CYY_003388</name>
</gene>
<dbReference type="OrthoDB" id="16734at2759"/>
<protein>
    <submittedName>
        <fullName evidence="3">Uncharacterized protein</fullName>
    </submittedName>
</protein>
<evidence type="ECO:0000256" key="2">
    <source>
        <dbReference type="SAM" id="SignalP"/>
    </source>
</evidence>
<dbReference type="EMBL" id="AJWJ01000105">
    <property type="protein sequence ID" value="KAF2075311.1"/>
    <property type="molecule type" value="Genomic_DNA"/>
</dbReference>
<sequence length="199" mass="22501">MFIKIIVTLALIASVAIAYPQLCRYQGDCSGKLYCNQGFCTECQNDLDCKLNEFCSTNSIDRNVWGTCVKFNIDGKDCIYYEGRDLRNETISDTYKCAVTYRKFDNDVGRRDVIDKQGACVGGKCRICNYAASTDSDYQGEGRNAPRKCVFPGKYATSHSASWSSGEYYQEPTHVWLAIFFVFILIMTTVQVLGLFMKK</sequence>
<name>A0A8J4Q6W4_9MYCE</name>
<evidence type="ECO:0000313" key="4">
    <source>
        <dbReference type="Proteomes" id="UP000695562"/>
    </source>
</evidence>
<keyword evidence="4" id="KW-1185">Reference proteome</keyword>
<feature type="chain" id="PRO_5035232084" evidence="2">
    <location>
        <begin position="19"/>
        <end position="199"/>
    </location>
</feature>
<dbReference type="AlphaFoldDB" id="A0A8J4Q6W4"/>
<keyword evidence="1" id="KW-0812">Transmembrane</keyword>
<organism evidence="3 4">
    <name type="scientific">Polysphondylium violaceum</name>
    <dbReference type="NCBI Taxonomy" id="133409"/>
    <lineage>
        <taxon>Eukaryota</taxon>
        <taxon>Amoebozoa</taxon>
        <taxon>Evosea</taxon>
        <taxon>Eumycetozoa</taxon>
        <taxon>Dictyostelia</taxon>
        <taxon>Dictyosteliales</taxon>
        <taxon>Dictyosteliaceae</taxon>
        <taxon>Polysphondylium</taxon>
    </lineage>
</organism>
<reference evidence="3" key="1">
    <citation type="submission" date="2020-01" db="EMBL/GenBank/DDBJ databases">
        <title>Development of genomics and gene disruption for Polysphondylium violaceum indicates a role for the polyketide synthase stlB in stalk morphogenesis.</title>
        <authorList>
            <person name="Narita B."/>
            <person name="Kawabe Y."/>
            <person name="Kin K."/>
            <person name="Saito T."/>
            <person name="Gibbs R."/>
            <person name="Kuspa A."/>
            <person name="Muzny D."/>
            <person name="Queller D."/>
            <person name="Richards S."/>
            <person name="Strassman J."/>
            <person name="Sucgang R."/>
            <person name="Worley K."/>
            <person name="Schaap P."/>
        </authorList>
    </citation>
    <scope>NUCLEOTIDE SEQUENCE</scope>
    <source>
        <strain evidence="3">QSvi11</strain>
    </source>
</reference>
<evidence type="ECO:0000313" key="3">
    <source>
        <dbReference type="EMBL" id="KAF2075311.1"/>
    </source>
</evidence>